<evidence type="ECO:0000313" key="2">
    <source>
        <dbReference type="Proteomes" id="UP000324222"/>
    </source>
</evidence>
<protein>
    <submittedName>
        <fullName evidence="1">Uncharacterized protein</fullName>
    </submittedName>
</protein>
<organism evidence="1 2">
    <name type="scientific">Portunus trituberculatus</name>
    <name type="common">Swimming crab</name>
    <name type="synonym">Neptunus trituberculatus</name>
    <dbReference type="NCBI Taxonomy" id="210409"/>
    <lineage>
        <taxon>Eukaryota</taxon>
        <taxon>Metazoa</taxon>
        <taxon>Ecdysozoa</taxon>
        <taxon>Arthropoda</taxon>
        <taxon>Crustacea</taxon>
        <taxon>Multicrustacea</taxon>
        <taxon>Malacostraca</taxon>
        <taxon>Eumalacostraca</taxon>
        <taxon>Eucarida</taxon>
        <taxon>Decapoda</taxon>
        <taxon>Pleocyemata</taxon>
        <taxon>Brachyura</taxon>
        <taxon>Eubrachyura</taxon>
        <taxon>Portunoidea</taxon>
        <taxon>Portunidae</taxon>
        <taxon>Portuninae</taxon>
        <taxon>Portunus</taxon>
    </lineage>
</organism>
<reference evidence="1 2" key="1">
    <citation type="submission" date="2019-05" db="EMBL/GenBank/DDBJ databases">
        <title>Another draft genome of Portunus trituberculatus and its Hox gene families provides insights of decapod evolution.</title>
        <authorList>
            <person name="Jeong J.-H."/>
            <person name="Song I."/>
            <person name="Kim S."/>
            <person name="Choi T."/>
            <person name="Kim D."/>
            <person name="Ryu S."/>
            <person name="Kim W."/>
        </authorList>
    </citation>
    <scope>NUCLEOTIDE SEQUENCE [LARGE SCALE GENOMIC DNA]</scope>
    <source>
        <tissue evidence="1">Muscle</tissue>
    </source>
</reference>
<evidence type="ECO:0000313" key="1">
    <source>
        <dbReference type="EMBL" id="MPC75976.1"/>
    </source>
</evidence>
<sequence length="128" mass="13787">MTAWCRLRCGTYYYYISKVLGLECLAQGHDVFKFLGEAGLFPNLNFSGAMPPAVAVPNFKSPPPAVSGIFSALSSSGPQRFERGKAYVSSINARTPLTDVFNKVRRIAVKYSAPPPLVVVCSANGGRP</sequence>
<comment type="caution">
    <text evidence="1">The sequence shown here is derived from an EMBL/GenBank/DDBJ whole genome shotgun (WGS) entry which is preliminary data.</text>
</comment>
<dbReference type="EMBL" id="VSRR010042298">
    <property type="protein sequence ID" value="MPC75976.1"/>
    <property type="molecule type" value="Genomic_DNA"/>
</dbReference>
<dbReference type="Proteomes" id="UP000324222">
    <property type="component" value="Unassembled WGS sequence"/>
</dbReference>
<dbReference type="AlphaFoldDB" id="A0A5B7I1Y2"/>
<proteinExistence type="predicted"/>
<gene>
    <name evidence="1" type="ORF">E2C01_070377</name>
</gene>
<accession>A0A5B7I1Y2</accession>
<keyword evidence="2" id="KW-1185">Reference proteome</keyword>
<name>A0A5B7I1Y2_PORTR</name>